<dbReference type="InterPro" id="IPR003598">
    <property type="entry name" value="Ig_sub2"/>
</dbReference>
<dbReference type="InterPro" id="IPR003599">
    <property type="entry name" value="Ig_sub"/>
</dbReference>
<dbReference type="SMART" id="SM00408">
    <property type="entry name" value="IGc2"/>
    <property type="match status" value="2"/>
</dbReference>
<dbReference type="Pfam" id="PF13927">
    <property type="entry name" value="Ig_3"/>
    <property type="match status" value="1"/>
</dbReference>
<accession>A0A2M4CGH5</accession>
<dbReference type="CDD" id="cd00096">
    <property type="entry name" value="Ig"/>
    <property type="match status" value="1"/>
</dbReference>
<dbReference type="SMART" id="SM00409">
    <property type="entry name" value="IG"/>
    <property type="match status" value="2"/>
</dbReference>
<dbReference type="InterPro" id="IPR013106">
    <property type="entry name" value="Ig_V-set"/>
</dbReference>
<sequence>MLNHCDEVKKKPEMKCRLLCGPNYFLRQASNLLVGLSIGLKLDGLSKSFQSFSEEQFLSELSDDRATMDDRRPTRRPSSQHRSRPPYLGIYGSSGKIGQQYHPSAAEMSENESFDSDESNRLRTPLDRGPYFDLSSSKNITALVGKTAYLNCRVKNLGNKTVSWVRHRDIHLLTVGRFTYTSDQRFQAVHNPVHDDWSLQIRYPQKRDTGMYECQISTTPPVGNSMYLSVVEPITTIIGIPDLYINTGSTVNLTCIVRNSPEPPSTIMWTHNNQEINYDSPRGGVSVITEKGETTTSYLLIQRAWTTDTGKYVCSPSNADPATINEINYDSPRGGVSVITEKGETTTSYLLIQRAWTTDTGKYVCSPSNADPATINVHILNGEHPAAMQHGGQLRIGHCSGGATTTTVDDGTMNANRDRKSPRGNEGPRSSVPVDDGKSAIVWIMVDTRKLPIPADAAGLAGIRPGSGFKGPGSAALARRNPEELEFTVDFKFYAPSACQRRKRKESKSAKQRRTSRQLVASVALDRSRWRAEMTREQIRHTAATNTLIAVVVVVINSMDLKSEEFAVTARPRFR</sequence>
<feature type="compositionally biased region" description="Basic and acidic residues" evidence="1">
    <location>
        <begin position="63"/>
        <end position="72"/>
    </location>
</feature>
<dbReference type="SMART" id="SM00406">
    <property type="entry name" value="IGv"/>
    <property type="match status" value="1"/>
</dbReference>
<feature type="compositionally biased region" description="Low complexity" evidence="1">
    <location>
        <begin position="402"/>
        <end position="412"/>
    </location>
</feature>
<feature type="domain" description="Ig-like" evidence="2">
    <location>
        <begin position="233"/>
        <end position="325"/>
    </location>
</feature>
<feature type="region of interest" description="Disordered" evidence="1">
    <location>
        <begin position="402"/>
        <end position="434"/>
    </location>
</feature>
<proteinExistence type="predicted"/>
<evidence type="ECO:0000313" key="3">
    <source>
        <dbReference type="EMBL" id="MBW64447.1"/>
    </source>
</evidence>
<dbReference type="InterPro" id="IPR013783">
    <property type="entry name" value="Ig-like_fold"/>
</dbReference>
<name>A0A2M4CGH5_ANODA</name>
<dbReference type="Gene3D" id="2.60.40.10">
    <property type="entry name" value="Immunoglobulins"/>
    <property type="match status" value="2"/>
</dbReference>
<evidence type="ECO:0000256" key="1">
    <source>
        <dbReference type="SAM" id="MobiDB-lite"/>
    </source>
</evidence>
<dbReference type="SUPFAM" id="SSF48726">
    <property type="entry name" value="Immunoglobulin"/>
    <property type="match status" value="2"/>
</dbReference>
<evidence type="ECO:0000259" key="2">
    <source>
        <dbReference type="PROSITE" id="PS50835"/>
    </source>
</evidence>
<dbReference type="FunFam" id="2.60.40.10:FF:000533">
    <property type="entry name" value="Uncharacterized protein, isoform A"/>
    <property type="match status" value="1"/>
</dbReference>
<dbReference type="VEuPathDB" id="VectorBase:ADAC003056"/>
<dbReference type="GO" id="GO:0050808">
    <property type="term" value="P:synapse organization"/>
    <property type="evidence" value="ECO:0007669"/>
    <property type="project" value="TreeGrafter"/>
</dbReference>
<feature type="domain" description="Ig-like" evidence="2">
    <location>
        <begin position="130"/>
        <end position="229"/>
    </location>
</feature>
<protein>
    <submittedName>
        <fullName evidence="3">Putative neural cell adhesion molecule l1</fullName>
    </submittedName>
</protein>
<feature type="region of interest" description="Disordered" evidence="1">
    <location>
        <begin position="63"/>
        <end position="122"/>
    </location>
</feature>
<dbReference type="Pfam" id="PF07686">
    <property type="entry name" value="V-set"/>
    <property type="match status" value="1"/>
</dbReference>
<dbReference type="VEuPathDB" id="VectorBase:ADAR2_008455"/>
<dbReference type="EMBL" id="GGFL01000269">
    <property type="protein sequence ID" value="MBW64447.1"/>
    <property type="molecule type" value="Transcribed_RNA"/>
</dbReference>
<dbReference type="FunFam" id="2.60.40.10:FF:000129">
    <property type="entry name" value="CLUMA_CG018772, isoform A"/>
    <property type="match status" value="1"/>
</dbReference>
<dbReference type="InterPro" id="IPR036179">
    <property type="entry name" value="Ig-like_dom_sf"/>
</dbReference>
<reference evidence="3" key="1">
    <citation type="submission" date="2018-01" db="EMBL/GenBank/DDBJ databases">
        <title>An insight into the sialome of Amazonian anophelines.</title>
        <authorList>
            <person name="Ribeiro J.M."/>
            <person name="Scarpassa V."/>
            <person name="Calvo E."/>
        </authorList>
    </citation>
    <scope>NUCLEOTIDE SEQUENCE</scope>
</reference>
<dbReference type="InterPro" id="IPR037448">
    <property type="entry name" value="Zig-8"/>
</dbReference>
<dbReference type="InterPro" id="IPR007110">
    <property type="entry name" value="Ig-like_dom"/>
</dbReference>
<feature type="compositionally biased region" description="Basic residues" evidence="1">
    <location>
        <begin position="73"/>
        <end position="84"/>
    </location>
</feature>
<dbReference type="PANTHER" id="PTHR23279:SF13">
    <property type="entry name" value="DEFECTIVE PROBOSCIS EXTENSION RESPONSE 21"/>
    <property type="match status" value="1"/>
</dbReference>
<dbReference type="PANTHER" id="PTHR23279">
    <property type="entry name" value="DEFECTIVE PROBOSCIS EXTENSION RESPONSE DPR -RELATED"/>
    <property type="match status" value="1"/>
</dbReference>
<dbReference type="PROSITE" id="PS50835">
    <property type="entry name" value="IG_LIKE"/>
    <property type="match status" value="2"/>
</dbReference>
<dbReference type="GO" id="GO:0032589">
    <property type="term" value="C:neuron projection membrane"/>
    <property type="evidence" value="ECO:0007669"/>
    <property type="project" value="TreeGrafter"/>
</dbReference>
<dbReference type="AlphaFoldDB" id="A0A2M4CGH5"/>
<organism evidence="3">
    <name type="scientific">Anopheles darlingi</name>
    <name type="common">Mosquito</name>
    <dbReference type="NCBI Taxonomy" id="43151"/>
    <lineage>
        <taxon>Eukaryota</taxon>
        <taxon>Metazoa</taxon>
        <taxon>Ecdysozoa</taxon>
        <taxon>Arthropoda</taxon>
        <taxon>Hexapoda</taxon>
        <taxon>Insecta</taxon>
        <taxon>Pterygota</taxon>
        <taxon>Neoptera</taxon>
        <taxon>Endopterygota</taxon>
        <taxon>Diptera</taxon>
        <taxon>Nematocera</taxon>
        <taxon>Culicoidea</taxon>
        <taxon>Culicidae</taxon>
        <taxon>Anophelinae</taxon>
        <taxon>Anopheles</taxon>
    </lineage>
</organism>